<keyword evidence="4" id="KW-1185">Reference proteome</keyword>
<dbReference type="OrthoDB" id="191139at2759"/>
<evidence type="ECO:0000256" key="1">
    <source>
        <dbReference type="ARBA" id="ARBA00006484"/>
    </source>
</evidence>
<dbReference type="InterPro" id="IPR002347">
    <property type="entry name" value="SDR_fam"/>
</dbReference>
<dbReference type="Proteomes" id="UP000813461">
    <property type="component" value="Unassembled WGS sequence"/>
</dbReference>
<dbReference type="PANTHER" id="PTHR24320">
    <property type="entry name" value="RETINOL DEHYDROGENASE"/>
    <property type="match status" value="1"/>
</dbReference>
<dbReference type="PANTHER" id="PTHR24320:SF154">
    <property type="entry name" value="OXIDOREDUCTASE, SHORT-CHAIN DEHYDROGENASE_REDUCTASE FAMILY (AFU_ORTHOLOGUE AFUA_2G04560)"/>
    <property type="match status" value="1"/>
</dbReference>
<proteinExistence type="inferred from homology"/>
<gene>
    <name evidence="3" type="ORF">FB567DRAFT_487788</name>
</gene>
<protein>
    <recommendedName>
        <fullName evidence="5">NAD(P)-binding protein</fullName>
    </recommendedName>
</protein>
<dbReference type="GO" id="GO:0016491">
    <property type="term" value="F:oxidoreductase activity"/>
    <property type="evidence" value="ECO:0007669"/>
    <property type="project" value="UniProtKB-KW"/>
</dbReference>
<dbReference type="EMBL" id="JAGMVJ010000002">
    <property type="protein sequence ID" value="KAH7093448.1"/>
    <property type="molecule type" value="Genomic_DNA"/>
</dbReference>
<dbReference type="InterPro" id="IPR036291">
    <property type="entry name" value="NAD(P)-bd_dom_sf"/>
</dbReference>
<accession>A0A8K0RIH0</accession>
<comment type="caution">
    <text evidence="3">The sequence shown here is derived from an EMBL/GenBank/DDBJ whole genome shotgun (WGS) entry which is preliminary data.</text>
</comment>
<evidence type="ECO:0000256" key="2">
    <source>
        <dbReference type="ARBA" id="ARBA00023002"/>
    </source>
</evidence>
<dbReference type="Pfam" id="PF00106">
    <property type="entry name" value="adh_short"/>
    <property type="match status" value="1"/>
</dbReference>
<dbReference type="Gene3D" id="3.40.50.720">
    <property type="entry name" value="NAD(P)-binding Rossmann-like Domain"/>
    <property type="match status" value="1"/>
</dbReference>
<sequence length="301" mass="33370">MDIPDLAGKVILVTGGNSGLGRESVLELAKHNPSKIYLASRNAARGIEAIDLIKMEVPKAQVVLLLCDLSSLQSVQQAAQQIRSDSQHLDILICNAGVVACPKATSKDGYEIQFATNHLGHALLIKLLIPLLFKAVKVHGDAKVVSIASPGFNFSPKGGIQFNTLRSEQDMGFGGPPKRYGQSKLANILYADELARRYPELICISVDPGAARTELFTSQGWVMRAFILITTWMRGEWMWSAKEGAYNQLWAATATRDDIPSNGGFYKPIGKHVRKCGYLKDHELREMLWEWTQNELEEYEL</sequence>
<evidence type="ECO:0000313" key="4">
    <source>
        <dbReference type="Proteomes" id="UP000813461"/>
    </source>
</evidence>
<dbReference type="SUPFAM" id="SSF51735">
    <property type="entry name" value="NAD(P)-binding Rossmann-fold domains"/>
    <property type="match status" value="1"/>
</dbReference>
<organism evidence="3 4">
    <name type="scientific">Paraphoma chrysanthemicola</name>
    <dbReference type="NCBI Taxonomy" id="798071"/>
    <lineage>
        <taxon>Eukaryota</taxon>
        <taxon>Fungi</taxon>
        <taxon>Dikarya</taxon>
        <taxon>Ascomycota</taxon>
        <taxon>Pezizomycotina</taxon>
        <taxon>Dothideomycetes</taxon>
        <taxon>Pleosporomycetidae</taxon>
        <taxon>Pleosporales</taxon>
        <taxon>Pleosporineae</taxon>
        <taxon>Phaeosphaeriaceae</taxon>
        <taxon>Paraphoma</taxon>
    </lineage>
</organism>
<name>A0A8K0RIH0_9PLEO</name>
<reference evidence="3" key="1">
    <citation type="journal article" date="2021" name="Nat. Commun.">
        <title>Genetic determinants of endophytism in the Arabidopsis root mycobiome.</title>
        <authorList>
            <person name="Mesny F."/>
            <person name="Miyauchi S."/>
            <person name="Thiergart T."/>
            <person name="Pickel B."/>
            <person name="Atanasova L."/>
            <person name="Karlsson M."/>
            <person name="Huettel B."/>
            <person name="Barry K.W."/>
            <person name="Haridas S."/>
            <person name="Chen C."/>
            <person name="Bauer D."/>
            <person name="Andreopoulos W."/>
            <person name="Pangilinan J."/>
            <person name="LaButti K."/>
            <person name="Riley R."/>
            <person name="Lipzen A."/>
            <person name="Clum A."/>
            <person name="Drula E."/>
            <person name="Henrissat B."/>
            <person name="Kohler A."/>
            <person name="Grigoriev I.V."/>
            <person name="Martin F.M."/>
            <person name="Hacquard S."/>
        </authorList>
    </citation>
    <scope>NUCLEOTIDE SEQUENCE</scope>
    <source>
        <strain evidence="3">MPI-SDFR-AT-0120</strain>
    </source>
</reference>
<keyword evidence="2" id="KW-0560">Oxidoreductase</keyword>
<dbReference type="PRINTS" id="PR00081">
    <property type="entry name" value="GDHRDH"/>
</dbReference>
<dbReference type="AlphaFoldDB" id="A0A8K0RIH0"/>
<evidence type="ECO:0000313" key="3">
    <source>
        <dbReference type="EMBL" id="KAH7093448.1"/>
    </source>
</evidence>
<evidence type="ECO:0008006" key="5">
    <source>
        <dbReference type="Google" id="ProtNLM"/>
    </source>
</evidence>
<comment type="similarity">
    <text evidence="1">Belongs to the short-chain dehydrogenases/reductases (SDR) family.</text>
</comment>